<protein>
    <submittedName>
        <fullName evidence="1">Uncharacterized protein</fullName>
    </submittedName>
</protein>
<dbReference type="AlphaFoldDB" id="A0A151ZHT0"/>
<evidence type="ECO:0000313" key="1">
    <source>
        <dbReference type="EMBL" id="KYQ93430.1"/>
    </source>
</evidence>
<gene>
    <name evidence="1" type="ORF">DLAC_11645</name>
</gene>
<dbReference type="Proteomes" id="UP000076078">
    <property type="component" value="Unassembled WGS sequence"/>
</dbReference>
<name>A0A151ZHT0_TIELA</name>
<keyword evidence="2" id="KW-1185">Reference proteome</keyword>
<reference evidence="1 2" key="1">
    <citation type="submission" date="2015-12" db="EMBL/GenBank/DDBJ databases">
        <title>Dictyostelia acquired genes for synthesis and detection of signals that induce cell-type specialization by lateral gene transfer from prokaryotes.</title>
        <authorList>
            <person name="Gloeckner G."/>
            <person name="Schaap P."/>
        </authorList>
    </citation>
    <scope>NUCLEOTIDE SEQUENCE [LARGE SCALE GENOMIC DNA]</scope>
    <source>
        <strain evidence="1 2">TK</strain>
    </source>
</reference>
<comment type="caution">
    <text evidence="1">The sequence shown here is derived from an EMBL/GenBank/DDBJ whole genome shotgun (WGS) entry which is preliminary data.</text>
</comment>
<dbReference type="EMBL" id="LODT01000028">
    <property type="protein sequence ID" value="KYQ93430.1"/>
    <property type="molecule type" value="Genomic_DNA"/>
</dbReference>
<evidence type="ECO:0000313" key="2">
    <source>
        <dbReference type="Proteomes" id="UP000076078"/>
    </source>
</evidence>
<organism evidence="1 2">
    <name type="scientific">Tieghemostelium lacteum</name>
    <name type="common">Slime mold</name>
    <name type="synonym">Dictyostelium lacteum</name>
    <dbReference type="NCBI Taxonomy" id="361077"/>
    <lineage>
        <taxon>Eukaryota</taxon>
        <taxon>Amoebozoa</taxon>
        <taxon>Evosea</taxon>
        <taxon>Eumycetozoa</taxon>
        <taxon>Dictyostelia</taxon>
        <taxon>Dictyosteliales</taxon>
        <taxon>Raperosteliaceae</taxon>
        <taxon>Tieghemostelium</taxon>
    </lineage>
</organism>
<proteinExistence type="predicted"/>
<dbReference type="InParanoid" id="A0A151ZHT0"/>
<accession>A0A151ZHT0</accession>
<sequence length="79" mass="9369">MDIENLTLENYLNDVNVEIFNQAQNVEQPNSEYMDNQEEMMKRLNEILESDSVVKKAEKELLFKFQQEQDANPNCIKEN</sequence>